<accession>A0ACA9PX32</accession>
<proteinExistence type="predicted"/>
<evidence type="ECO:0000313" key="1">
    <source>
        <dbReference type="EMBL" id="CAG8728692.1"/>
    </source>
</evidence>
<feature type="non-terminal residue" evidence="1">
    <location>
        <position position="146"/>
    </location>
</feature>
<organism evidence="1 2">
    <name type="scientific">Acaulospora colombiana</name>
    <dbReference type="NCBI Taxonomy" id="27376"/>
    <lineage>
        <taxon>Eukaryota</taxon>
        <taxon>Fungi</taxon>
        <taxon>Fungi incertae sedis</taxon>
        <taxon>Mucoromycota</taxon>
        <taxon>Glomeromycotina</taxon>
        <taxon>Glomeromycetes</taxon>
        <taxon>Diversisporales</taxon>
        <taxon>Acaulosporaceae</taxon>
        <taxon>Acaulospora</taxon>
    </lineage>
</organism>
<keyword evidence="2" id="KW-1185">Reference proteome</keyword>
<evidence type="ECO:0000313" key="2">
    <source>
        <dbReference type="Proteomes" id="UP000789525"/>
    </source>
</evidence>
<comment type="caution">
    <text evidence="1">The sequence shown here is derived from an EMBL/GenBank/DDBJ whole genome shotgun (WGS) entry which is preliminary data.</text>
</comment>
<protein>
    <submittedName>
        <fullName evidence="1">16327_t:CDS:1</fullName>
    </submittedName>
</protein>
<gene>
    <name evidence="1" type="ORF">ACOLOM_LOCUS11507</name>
</gene>
<dbReference type="EMBL" id="CAJVPT010041762">
    <property type="protein sequence ID" value="CAG8728692.1"/>
    <property type="molecule type" value="Genomic_DNA"/>
</dbReference>
<dbReference type="Proteomes" id="UP000789525">
    <property type="component" value="Unassembled WGS sequence"/>
</dbReference>
<name>A0ACA9PX32_9GLOM</name>
<sequence length="146" mass="16696">NNSRSEDANVSKKAILEILPEASADDDSVVDQLEQHAPVCKANDVISEVLSEVNFKSPEEREMDKFLNEAHKKNKIFDDSDEIELTKNQNIELDLRNGMLITIPDPIETPPEITTQSLINSFRKIIRSGHEEILSWIRYSDNFENK</sequence>
<feature type="non-terminal residue" evidence="1">
    <location>
        <position position="1"/>
    </location>
</feature>
<reference evidence="1" key="1">
    <citation type="submission" date="2021-06" db="EMBL/GenBank/DDBJ databases">
        <authorList>
            <person name="Kallberg Y."/>
            <person name="Tangrot J."/>
            <person name="Rosling A."/>
        </authorList>
    </citation>
    <scope>NUCLEOTIDE SEQUENCE</scope>
    <source>
        <strain evidence="1">CL356</strain>
    </source>
</reference>